<dbReference type="AlphaFoldDB" id="A0A1C6YXX3"/>
<dbReference type="RefSeq" id="WP_247650344.1">
    <property type="nucleotide sequence ID" value="NZ_FMIQ01000020.1"/>
</dbReference>
<evidence type="ECO:0000313" key="3">
    <source>
        <dbReference type="Proteomes" id="UP000094844"/>
    </source>
</evidence>
<sequence>MVNVNNLHVWRSALLSGVCLLVLTGCPEDLGVRFDKTARVSREGGSICFSGADIQNYKLADIGINPRGIPPKSKDFIFSPDLSVVDGKLCIPPSFYHFLDNEQYIVEYRSPAGNKNKSRRVVVTFEINNGHVYNVTPTEREIFLPYCRDVDNAKTQSVIVGVCQL</sequence>
<evidence type="ECO:0000259" key="1">
    <source>
        <dbReference type="Pfam" id="PF24295"/>
    </source>
</evidence>
<organism evidence="2 3">
    <name type="scientific">Hafnia alvei</name>
    <dbReference type="NCBI Taxonomy" id="569"/>
    <lineage>
        <taxon>Bacteria</taxon>
        <taxon>Pseudomonadati</taxon>
        <taxon>Pseudomonadota</taxon>
        <taxon>Gammaproteobacteria</taxon>
        <taxon>Enterobacterales</taxon>
        <taxon>Hafniaceae</taxon>
        <taxon>Hafnia</taxon>
    </lineage>
</organism>
<gene>
    <name evidence="2" type="ORF">BN1044_01186</name>
</gene>
<feature type="domain" description="DUF7480" evidence="1">
    <location>
        <begin position="36"/>
        <end position="129"/>
    </location>
</feature>
<dbReference type="Pfam" id="PF24295">
    <property type="entry name" value="DUF7480"/>
    <property type="match status" value="1"/>
</dbReference>
<name>A0A1C6YXX3_HAFAL</name>
<evidence type="ECO:0000313" key="2">
    <source>
        <dbReference type="EMBL" id="SCM51718.1"/>
    </source>
</evidence>
<dbReference type="InterPro" id="IPR055903">
    <property type="entry name" value="DUF7480"/>
</dbReference>
<reference evidence="2 3" key="1">
    <citation type="submission" date="2016-09" db="EMBL/GenBank/DDBJ databases">
        <authorList>
            <person name="Capua I."/>
            <person name="De Benedictis P."/>
            <person name="Joannis T."/>
            <person name="Lombin L.H."/>
            <person name="Cattoli G."/>
        </authorList>
    </citation>
    <scope>NUCLEOTIDE SEQUENCE [LARGE SCALE GENOMIC DNA]</scope>
    <source>
        <strain evidence="2 3">GB001</strain>
    </source>
</reference>
<accession>A0A1C6YXX3</accession>
<proteinExistence type="predicted"/>
<dbReference type="InterPro" id="IPR054657">
    <property type="entry name" value="T6SS_periplasmic_put"/>
</dbReference>
<dbReference type="Proteomes" id="UP000094844">
    <property type="component" value="Unassembled WGS sequence"/>
</dbReference>
<dbReference type="EMBL" id="FMIQ01000020">
    <property type="protein sequence ID" value="SCM51718.1"/>
    <property type="molecule type" value="Genomic_DNA"/>
</dbReference>
<protein>
    <recommendedName>
        <fullName evidence="1">DUF7480 domain-containing protein</fullName>
    </recommendedName>
</protein>
<dbReference type="NCBIfam" id="NF045617">
    <property type="entry name" value="mostly_LP"/>
    <property type="match status" value="1"/>
</dbReference>